<protein>
    <submittedName>
        <fullName evidence="1">Uncharacterized protein</fullName>
    </submittedName>
</protein>
<reference evidence="1" key="2">
    <citation type="submission" date="2021-04" db="EMBL/GenBank/DDBJ databases">
        <authorList>
            <person name="Gilroy R."/>
        </authorList>
    </citation>
    <scope>NUCLEOTIDE SEQUENCE</scope>
    <source>
        <strain evidence="1">CHK192-19661</strain>
    </source>
</reference>
<evidence type="ECO:0000313" key="2">
    <source>
        <dbReference type="Proteomes" id="UP000824025"/>
    </source>
</evidence>
<dbReference type="AlphaFoldDB" id="A0A9D2D7I8"/>
<comment type="caution">
    <text evidence="1">The sequence shown here is derived from an EMBL/GenBank/DDBJ whole genome shotgun (WGS) entry which is preliminary data.</text>
</comment>
<dbReference type="Proteomes" id="UP000824025">
    <property type="component" value="Unassembled WGS sequence"/>
</dbReference>
<name>A0A9D2D7I8_9FIRM</name>
<reference evidence="1" key="1">
    <citation type="journal article" date="2021" name="PeerJ">
        <title>Extensive microbial diversity within the chicken gut microbiome revealed by metagenomics and culture.</title>
        <authorList>
            <person name="Gilroy R."/>
            <person name="Ravi A."/>
            <person name="Getino M."/>
            <person name="Pursley I."/>
            <person name="Horton D.L."/>
            <person name="Alikhan N.F."/>
            <person name="Baker D."/>
            <person name="Gharbi K."/>
            <person name="Hall N."/>
            <person name="Watson M."/>
            <person name="Adriaenssens E.M."/>
            <person name="Foster-Nyarko E."/>
            <person name="Jarju S."/>
            <person name="Secka A."/>
            <person name="Antonio M."/>
            <person name="Oren A."/>
            <person name="Chaudhuri R.R."/>
            <person name="La Ragione R."/>
            <person name="Hildebrand F."/>
            <person name="Pallen M.J."/>
        </authorList>
    </citation>
    <scope>NUCLEOTIDE SEQUENCE</scope>
    <source>
        <strain evidence="1">CHK192-19661</strain>
    </source>
</reference>
<evidence type="ECO:0000313" key="1">
    <source>
        <dbReference type="EMBL" id="HIZ09870.1"/>
    </source>
</evidence>
<accession>A0A9D2D7I8</accession>
<proteinExistence type="predicted"/>
<sequence>MQKQQQRRNQNQVKARERAQAAEAAAAWQKAGRATAKLVRGKIETAKQRALRIRQEKFSRARDIYATANFIAVVDRGGTSYYKKNDENRAIARVVLGGQIRIGKTGNKRVKI</sequence>
<organism evidence="1 2">
    <name type="scientific">Candidatus Borkfalkia avicola</name>
    <dbReference type="NCBI Taxonomy" id="2838503"/>
    <lineage>
        <taxon>Bacteria</taxon>
        <taxon>Bacillati</taxon>
        <taxon>Bacillota</taxon>
        <taxon>Clostridia</taxon>
        <taxon>Christensenellales</taxon>
        <taxon>Christensenellaceae</taxon>
        <taxon>Candidatus Borkfalkia</taxon>
    </lineage>
</organism>
<gene>
    <name evidence="1" type="ORF">H9726_05220</name>
</gene>
<dbReference type="EMBL" id="DXCF01000027">
    <property type="protein sequence ID" value="HIZ09870.1"/>
    <property type="molecule type" value="Genomic_DNA"/>
</dbReference>